<dbReference type="RefSeq" id="WP_263711402.1">
    <property type="nucleotide sequence ID" value="NZ_JAOWKX010000002.1"/>
</dbReference>
<accession>A0ABT3A6A5</accession>
<sequence length="286" mass="32553">MLNIIWRSQCRFLFSLCLVLLITGCASQPDMQISPQQQSDLSDPLVVESSHGTAVIEPTVVGYEDTAYDDPLEFINRPIFTFNDYLYRYALIPIGKGYNWVMPDAAKDNVSNFFNNLGEPLSALNHALQGEGKKTGKNVGRFLINSTVGLLGFFDPAKHWFDIEEEDTNLDKTLRHYDVGYGAFLVLPVLGQSDVRNLFSTVAESPLAPIRHVTDEPQTTYYLSWEAIHSFSGRAELYEKLRNESDDPYAFFRNLYMQDLLRDKQYPTSPASINKLRKEKKDDANE</sequence>
<keyword evidence="4" id="KW-0449">Lipoprotein</keyword>
<keyword evidence="5" id="KW-1185">Reference proteome</keyword>
<reference evidence="4 5" key="1">
    <citation type="submission" date="2022-10" db="EMBL/GenBank/DDBJ databases">
        <title>Aestuariibacter sp. AA17 isolated from Montipora capitata coral fragment.</title>
        <authorList>
            <person name="Emsley S.A."/>
            <person name="Pfannmuller K.M."/>
            <person name="Loughran R.M."/>
            <person name="Shlafstein M."/>
            <person name="Papke E."/>
            <person name="Saw J.H."/>
            <person name="Ushijima B."/>
            <person name="Videau P."/>
        </authorList>
    </citation>
    <scope>NUCLEOTIDE SEQUENCE [LARGE SCALE GENOMIC DNA]</scope>
    <source>
        <strain evidence="4 5">AA17</strain>
    </source>
</reference>
<gene>
    <name evidence="4" type="ORF">OE749_05775</name>
</gene>
<evidence type="ECO:0000256" key="1">
    <source>
        <dbReference type="ARBA" id="ARBA00010634"/>
    </source>
</evidence>
<evidence type="ECO:0000256" key="2">
    <source>
        <dbReference type="ARBA" id="ARBA00022729"/>
    </source>
</evidence>
<name>A0ABT3A6A5_9ALTE</name>
<feature type="signal peptide" evidence="3">
    <location>
        <begin position="1"/>
        <end position="28"/>
    </location>
</feature>
<dbReference type="Proteomes" id="UP001652504">
    <property type="component" value="Unassembled WGS sequence"/>
</dbReference>
<dbReference type="PANTHER" id="PTHR30035:SF3">
    <property type="entry name" value="INTERMEMBRANE PHOSPHOLIPID TRANSPORT SYSTEM LIPOPROTEIN MLAA"/>
    <property type="match status" value="1"/>
</dbReference>
<evidence type="ECO:0000313" key="5">
    <source>
        <dbReference type="Proteomes" id="UP001652504"/>
    </source>
</evidence>
<comment type="similarity">
    <text evidence="1">Belongs to the MlaA family.</text>
</comment>
<comment type="caution">
    <text evidence="4">The sequence shown here is derived from an EMBL/GenBank/DDBJ whole genome shotgun (WGS) entry which is preliminary data.</text>
</comment>
<proteinExistence type="inferred from homology"/>
<dbReference type="PRINTS" id="PR01805">
    <property type="entry name" value="VACJLIPOPROT"/>
</dbReference>
<keyword evidence="2 3" id="KW-0732">Signal</keyword>
<evidence type="ECO:0000313" key="4">
    <source>
        <dbReference type="EMBL" id="MCV2884196.1"/>
    </source>
</evidence>
<dbReference type="InterPro" id="IPR007428">
    <property type="entry name" value="MlaA"/>
</dbReference>
<dbReference type="PANTHER" id="PTHR30035">
    <property type="entry name" value="LIPOPROTEIN VACJ-RELATED"/>
    <property type="match status" value="1"/>
</dbReference>
<dbReference type="EMBL" id="JAOWKX010000002">
    <property type="protein sequence ID" value="MCV2884196.1"/>
    <property type="molecule type" value="Genomic_DNA"/>
</dbReference>
<evidence type="ECO:0000256" key="3">
    <source>
        <dbReference type="SAM" id="SignalP"/>
    </source>
</evidence>
<organism evidence="4 5">
    <name type="scientific">Fluctibacter corallii</name>
    <dbReference type="NCBI Taxonomy" id="2984329"/>
    <lineage>
        <taxon>Bacteria</taxon>
        <taxon>Pseudomonadati</taxon>
        <taxon>Pseudomonadota</taxon>
        <taxon>Gammaproteobacteria</taxon>
        <taxon>Alteromonadales</taxon>
        <taxon>Alteromonadaceae</taxon>
        <taxon>Fluctibacter</taxon>
    </lineage>
</organism>
<dbReference type="PROSITE" id="PS51257">
    <property type="entry name" value="PROKAR_LIPOPROTEIN"/>
    <property type="match status" value="1"/>
</dbReference>
<dbReference type="Pfam" id="PF04333">
    <property type="entry name" value="MlaA"/>
    <property type="match status" value="1"/>
</dbReference>
<feature type="chain" id="PRO_5047018927" evidence="3">
    <location>
        <begin position="29"/>
        <end position="286"/>
    </location>
</feature>
<protein>
    <submittedName>
        <fullName evidence="4">VacJ family lipoprotein</fullName>
    </submittedName>
</protein>